<dbReference type="InterPro" id="IPR020081">
    <property type="entry name" value="SsrA-bd_prot_CS"/>
</dbReference>
<dbReference type="PANTHER" id="PTHR30308:SF2">
    <property type="entry name" value="SSRA-BINDING PROTEIN"/>
    <property type="match status" value="1"/>
</dbReference>
<evidence type="ECO:0000313" key="6">
    <source>
        <dbReference type="Proteomes" id="UP000198528"/>
    </source>
</evidence>
<dbReference type="GO" id="GO:0005829">
    <property type="term" value="C:cytosol"/>
    <property type="evidence" value="ECO:0007669"/>
    <property type="project" value="TreeGrafter"/>
</dbReference>
<name>A0A1G6LI79_9ACTN</name>
<protein>
    <recommendedName>
        <fullName evidence="3">SsrA-binding protein</fullName>
    </recommendedName>
    <alternativeName>
        <fullName evidence="3">Small protein B</fullName>
    </alternativeName>
</protein>
<keyword evidence="6" id="KW-1185">Reference proteome</keyword>
<dbReference type="NCBIfam" id="NF003843">
    <property type="entry name" value="PRK05422.1"/>
    <property type="match status" value="1"/>
</dbReference>
<dbReference type="CDD" id="cd09294">
    <property type="entry name" value="SmpB"/>
    <property type="match status" value="1"/>
</dbReference>
<gene>
    <name evidence="3" type="primary">smpB</name>
    <name evidence="5" type="ORF">SAMN04487824_11438</name>
</gene>
<comment type="similarity">
    <text evidence="3">Belongs to the SmpB family.</text>
</comment>
<feature type="region of interest" description="Disordered" evidence="4">
    <location>
        <begin position="1"/>
        <end position="22"/>
    </location>
</feature>
<dbReference type="Proteomes" id="UP000198528">
    <property type="component" value="Unassembled WGS sequence"/>
</dbReference>
<evidence type="ECO:0000256" key="4">
    <source>
        <dbReference type="SAM" id="MobiDB-lite"/>
    </source>
</evidence>
<evidence type="ECO:0000256" key="3">
    <source>
        <dbReference type="HAMAP-Rule" id="MF_00023"/>
    </source>
</evidence>
<dbReference type="InterPro" id="IPR023620">
    <property type="entry name" value="SmpB"/>
</dbReference>
<dbReference type="PANTHER" id="PTHR30308">
    <property type="entry name" value="TMRNA-BINDING COMPONENT OF TRANS-TRANSLATION TAGGING COMPLEX"/>
    <property type="match status" value="1"/>
</dbReference>
<organism evidence="5 6">
    <name type="scientific">Parafannyhessea umbonata</name>
    <dbReference type="NCBI Taxonomy" id="604330"/>
    <lineage>
        <taxon>Bacteria</taxon>
        <taxon>Bacillati</taxon>
        <taxon>Actinomycetota</taxon>
        <taxon>Coriobacteriia</taxon>
        <taxon>Coriobacteriales</taxon>
        <taxon>Atopobiaceae</taxon>
        <taxon>Parafannyhessea</taxon>
    </lineage>
</organism>
<reference evidence="6" key="1">
    <citation type="submission" date="2016-10" db="EMBL/GenBank/DDBJ databases">
        <authorList>
            <person name="Varghese N."/>
            <person name="Submissions S."/>
        </authorList>
    </citation>
    <scope>NUCLEOTIDE SEQUENCE [LARGE SCALE GENOMIC DNA]</scope>
    <source>
        <strain evidence="6">DSM 22619</strain>
    </source>
</reference>
<dbReference type="SUPFAM" id="SSF74982">
    <property type="entry name" value="Small protein B (SmpB)"/>
    <property type="match status" value="1"/>
</dbReference>
<evidence type="ECO:0000256" key="1">
    <source>
        <dbReference type="ARBA" id="ARBA00022490"/>
    </source>
</evidence>
<comment type="subcellular location">
    <subcellularLocation>
        <location evidence="3">Cytoplasm</location>
    </subcellularLocation>
    <text evidence="3">The tmRNA-SmpB complex associates with stalled 70S ribosomes.</text>
</comment>
<dbReference type="PROSITE" id="PS01317">
    <property type="entry name" value="SSRP"/>
    <property type="match status" value="1"/>
</dbReference>
<dbReference type="GO" id="GO:0070929">
    <property type="term" value="P:trans-translation"/>
    <property type="evidence" value="ECO:0007669"/>
    <property type="project" value="UniProtKB-UniRule"/>
</dbReference>
<proteinExistence type="inferred from homology"/>
<dbReference type="HAMAP" id="MF_00023">
    <property type="entry name" value="SmpB"/>
    <property type="match status" value="1"/>
</dbReference>
<evidence type="ECO:0000256" key="2">
    <source>
        <dbReference type="ARBA" id="ARBA00022884"/>
    </source>
</evidence>
<keyword evidence="2 3" id="KW-0694">RNA-binding</keyword>
<dbReference type="GO" id="GO:0003723">
    <property type="term" value="F:RNA binding"/>
    <property type="evidence" value="ECO:0007669"/>
    <property type="project" value="UniProtKB-UniRule"/>
</dbReference>
<dbReference type="GO" id="GO:0070930">
    <property type="term" value="P:trans-translation-dependent protein tagging"/>
    <property type="evidence" value="ECO:0007669"/>
    <property type="project" value="TreeGrafter"/>
</dbReference>
<dbReference type="STRING" id="604330.SAMN04489857_2074"/>
<dbReference type="Gene3D" id="2.40.280.10">
    <property type="match status" value="1"/>
</dbReference>
<sequence length="174" mass="19799">MAPTARPGVTQMAASKAKGGRPGIKVISKNRAARHNYAIDETFEAGIELTGAEVKSLRDRAAQLTDTFVLIRGGEVWLNGMHVHPYVNGGVWNPDPDRRRKLLLHRRQIDYMEQKLRTKGVAIVPLQMYFDEHNRVKLTIALATGKKLYDKRADMARRDADREIRRVLKERSRA</sequence>
<dbReference type="Pfam" id="PF01668">
    <property type="entry name" value="SmpB"/>
    <property type="match status" value="1"/>
</dbReference>
<keyword evidence="1 3" id="KW-0963">Cytoplasm</keyword>
<evidence type="ECO:0000313" key="5">
    <source>
        <dbReference type="EMBL" id="SDC42988.1"/>
    </source>
</evidence>
<dbReference type="InterPro" id="IPR000037">
    <property type="entry name" value="SsrA-bd_prot"/>
</dbReference>
<accession>A0A1G6LI79</accession>
<dbReference type="EMBL" id="FMZL01000014">
    <property type="protein sequence ID" value="SDC42988.1"/>
    <property type="molecule type" value="Genomic_DNA"/>
</dbReference>
<comment type="function">
    <text evidence="3">Required for rescue of stalled ribosomes mediated by trans-translation. Binds to transfer-messenger RNA (tmRNA), required for stable association of tmRNA with ribosomes. tmRNA and SmpB together mimic tRNA shape, replacing the anticodon stem-loop with SmpB. tmRNA is encoded by the ssrA gene; the 2 termini fold to resemble tRNA(Ala) and it encodes a 'tag peptide', a short internal open reading frame. During trans-translation Ala-aminoacylated tmRNA acts like a tRNA, entering the A-site of stalled ribosomes, displacing the stalled mRNA. The ribosome then switches to translate the ORF on the tmRNA; the nascent peptide is terminated with the 'tag peptide' encoded by the tmRNA and targeted for degradation. The ribosome is freed to recommence translation, which seems to be the essential function of trans-translation.</text>
</comment>
<dbReference type="AlphaFoldDB" id="A0A1G6LI79"/>
<dbReference type="NCBIfam" id="TIGR00086">
    <property type="entry name" value="smpB"/>
    <property type="match status" value="1"/>
</dbReference>